<dbReference type="PANTHER" id="PTHR36713:SF1">
    <property type="entry name" value="OS09G0344700 PROTEIN"/>
    <property type="match status" value="1"/>
</dbReference>
<dbReference type="OrthoDB" id="773986at2759"/>
<evidence type="ECO:0000256" key="1">
    <source>
        <dbReference type="SAM" id="MobiDB-lite"/>
    </source>
</evidence>
<sequence length="226" mass="23818">MESAVIGFSPGDACRLGTFSGEPFPGKMKCPYHRLSFPLDKIKNIQIRDPNPQEERELRISASMEATKERVGLLDKILPPALADAGLEDCALPPESIQEAFRKAADAVKSRAASLFEFEEEGGCVADPVPASKGTETLPVPGGSDTIIVGGENGKDTGPCLTGKGNGKLAESNPGGDDLVVAGEGGEGKSCGDGLKDLDVEGMEKKDQSEEDEEEEKKPILVEGFV</sequence>
<feature type="region of interest" description="Disordered" evidence="1">
    <location>
        <begin position="151"/>
        <end position="226"/>
    </location>
</feature>
<reference evidence="2" key="1">
    <citation type="submission" date="2020-01" db="EMBL/GenBank/DDBJ databases">
        <authorList>
            <person name="Mishra B."/>
        </authorList>
    </citation>
    <scope>NUCLEOTIDE SEQUENCE [LARGE SCALE GENOMIC DNA]</scope>
</reference>
<protein>
    <submittedName>
        <fullName evidence="2">Uncharacterized protein</fullName>
    </submittedName>
</protein>
<dbReference type="EMBL" id="CACVBM020001071">
    <property type="protein sequence ID" value="CAA7028623.1"/>
    <property type="molecule type" value="Genomic_DNA"/>
</dbReference>
<comment type="caution">
    <text evidence="2">The sequence shown here is derived from an EMBL/GenBank/DDBJ whole genome shotgun (WGS) entry which is preliminary data.</text>
</comment>
<dbReference type="AlphaFoldDB" id="A0A6D2IIA3"/>
<dbReference type="Proteomes" id="UP000467841">
    <property type="component" value="Unassembled WGS sequence"/>
</dbReference>
<keyword evidence="3" id="KW-1185">Reference proteome</keyword>
<proteinExistence type="predicted"/>
<name>A0A6D2IIA3_9BRAS</name>
<dbReference type="PANTHER" id="PTHR36713">
    <property type="entry name" value="OS09G0344700 PROTEIN"/>
    <property type="match status" value="1"/>
</dbReference>
<gene>
    <name evidence="2" type="ORF">MERR_LOCUS15858</name>
</gene>
<evidence type="ECO:0000313" key="3">
    <source>
        <dbReference type="Proteomes" id="UP000467841"/>
    </source>
</evidence>
<organism evidence="2 3">
    <name type="scientific">Microthlaspi erraticum</name>
    <dbReference type="NCBI Taxonomy" id="1685480"/>
    <lineage>
        <taxon>Eukaryota</taxon>
        <taxon>Viridiplantae</taxon>
        <taxon>Streptophyta</taxon>
        <taxon>Embryophyta</taxon>
        <taxon>Tracheophyta</taxon>
        <taxon>Spermatophyta</taxon>
        <taxon>Magnoliopsida</taxon>
        <taxon>eudicotyledons</taxon>
        <taxon>Gunneridae</taxon>
        <taxon>Pentapetalae</taxon>
        <taxon>rosids</taxon>
        <taxon>malvids</taxon>
        <taxon>Brassicales</taxon>
        <taxon>Brassicaceae</taxon>
        <taxon>Coluteocarpeae</taxon>
        <taxon>Microthlaspi</taxon>
    </lineage>
</organism>
<feature type="compositionally biased region" description="Basic and acidic residues" evidence="1">
    <location>
        <begin position="194"/>
        <end position="208"/>
    </location>
</feature>
<accession>A0A6D2IIA3</accession>
<evidence type="ECO:0000313" key="2">
    <source>
        <dbReference type="EMBL" id="CAA7028623.1"/>
    </source>
</evidence>